<dbReference type="Pfam" id="PF01451">
    <property type="entry name" value="LMWPc"/>
    <property type="match status" value="1"/>
</dbReference>
<reference evidence="6 7" key="1">
    <citation type="submission" date="2024-09" db="EMBL/GenBank/DDBJ databases">
        <authorList>
            <person name="Sun Q."/>
            <person name="Mori K."/>
        </authorList>
    </citation>
    <scope>NUCLEOTIDE SEQUENCE [LARGE SCALE GENOMIC DNA]</scope>
    <source>
        <strain evidence="6 7">CECT 7682</strain>
    </source>
</reference>
<evidence type="ECO:0000256" key="4">
    <source>
        <dbReference type="ARBA" id="ARBA00022912"/>
    </source>
</evidence>
<dbReference type="PRINTS" id="PR00719">
    <property type="entry name" value="LMWPTPASE"/>
</dbReference>
<dbReference type="PANTHER" id="PTHR11717:SF7">
    <property type="entry name" value="LOW MOLECULAR WEIGHT PHOSPHOTYROSINE PROTEIN PHOSPHATASE"/>
    <property type="match status" value="1"/>
</dbReference>
<organism evidence="6 7">
    <name type="scientific">Echinicola jeungdonensis</name>
    <dbReference type="NCBI Taxonomy" id="709343"/>
    <lineage>
        <taxon>Bacteria</taxon>
        <taxon>Pseudomonadati</taxon>
        <taxon>Bacteroidota</taxon>
        <taxon>Cytophagia</taxon>
        <taxon>Cytophagales</taxon>
        <taxon>Cyclobacteriaceae</taxon>
        <taxon>Echinicola</taxon>
    </lineage>
</organism>
<dbReference type="EMBL" id="JBHMEW010000047">
    <property type="protein sequence ID" value="MFB9211350.1"/>
    <property type="molecule type" value="Genomic_DNA"/>
</dbReference>
<gene>
    <name evidence="6" type="ORF">ACFFUR_05985</name>
</gene>
<keyword evidence="3 6" id="KW-0378">Hydrolase</keyword>
<dbReference type="InterPro" id="IPR036196">
    <property type="entry name" value="Ptyr_pPase_sf"/>
</dbReference>
<evidence type="ECO:0000256" key="3">
    <source>
        <dbReference type="ARBA" id="ARBA00022801"/>
    </source>
</evidence>
<keyword evidence="7" id="KW-1185">Reference proteome</keyword>
<protein>
    <recommendedName>
        <fullName evidence="2">protein-tyrosine-phosphatase</fullName>
        <ecNumber evidence="2">3.1.3.48</ecNumber>
    </recommendedName>
</protein>
<dbReference type="InterPro" id="IPR023485">
    <property type="entry name" value="Ptyr_pPase"/>
</dbReference>
<dbReference type="Gene3D" id="3.40.50.2300">
    <property type="match status" value="1"/>
</dbReference>
<name>A0ABV5J3H9_9BACT</name>
<dbReference type="RefSeq" id="WP_290248037.1">
    <property type="nucleotide sequence ID" value="NZ_JAUFQT010000001.1"/>
</dbReference>
<comment type="similarity">
    <text evidence="1">Belongs to the low molecular weight phosphotyrosine protein phosphatase family.</text>
</comment>
<dbReference type="CDD" id="cd16343">
    <property type="entry name" value="LMWPTP"/>
    <property type="match status" value="1"/>
</dbReference>
<sequence>MIKVLFVCLGNICRSPLAEGIFNQKVKEEGLEDKFICDSCGTSDYHIGELPDERSIQCAKRHGIPIDHRGRQISHIDIREFDYIIAMDKSNEKNIKALINNYNLSHDQVYLMRDFQLDPDHLEVPDPYYGGEDGFEQVYQILQESIQGLLVQLKKEHQIYVQS</sequence>
<evidence type="ECO:0000259" key="5">
    <source>
        <dbReference type="SMART" id="SM00226"/>
    </source>
</evidence>
<evidence type="ECO:0000256" key="2">
    <source>
        <dbReference type="ARBA" id="ARBA00013064"/>
    </source>
</evidence>
<dbReference type="InterPro" id="IPR050438">
    <property type="entry name" value="LMW_PTPase"/>
</dbReference>
<evidence type="ECO:0000313" key="7">
    <source>
        <dbReference type="Proteomes" id="UP001589654"/>
    </source>
</evidence>
<dbReference type="GO" id="GO:0004725">
    <property type="term" value="F:protein tyrosine phosphatase activity"/>
    <property type="evidence" value="ECO:0007669"/>
    <property type="project" value="UniProtKB-EC"/>
</dbReference>
<comment type="caution">
    <text evidence="6">The sequence shown here is derived from an EMBL/GenBank/DDBJ whole genome shotgun (WGS) entry which is preliminary data.</text>
</comment>
<proteinExistence type="inferred from homology"/>
<accession>A0ABV5J3H9</accession>
<dbReference type="PANTHER" id="PTHR11717">
    <property type="entry name" value="LOW MOLECULAR WEIGHT PROTEIN TYROSINE PHOSPHATASE"/>
    <property type="match status" value="1"/>
</dbReference>
<evidence type="ECO:0000256" key="1">
    <source>
        <dbReference type="ARBA" id="ARBA00011063"/>
    </source>
</evidence>
<evidence type="ECO:0000313" key="6">
    <source>
        <dbReference type="EMBL" id="MFB9211350.1"/>
    </source>
</evidence>
<dbReference type="InterPro" id="IPR017867">
    <property type="entry name" value="Tyr_phospatase_low_mol_wt"/>
</dbReference>
<dbReference type="SMART" id="SM00226">
    <property type="entry name" value="LMWPc"/>
    <property type="match status" value="1"/>
</dbReference>
<dbReference type="EC" id="3.1.3.48" evidence="2"/>
<keyword evidence="4" id="KW-0904">Protein phosphatase</keyword>
<feature type="domain" description="Phosphotyrosine protein phosphatase I" evidence="5">
    <location>
        <begin position="2"/>
        <end position="152"/>
    </location>
</feature>
<dbReference type="Proteomes" id="UP001589654">
    <property type="component" value="Unassembled WGS sequence"/>
</dbReference>
<dbReference type="SUPFAM" id="SSF52788">
    <property type="entry name" value="Phosphotyrosine protein phosphatases I"/>
    <property type="match status" value="1"/>
</dbReference>